<dbReference type="EMBL" id="CP038015">
    <property type="protein sequence ID" value="QBP42043.1"/>
    <property type="molecule type" value="Genomic_DNA"/>
</dbReference>
<accession>A0A4P7A094</accession>
<evidence type="ECO:0000313" key="1">
    <source>
        <dbReference type="EMBL" id="QBP42043.1"/>
    </source>
</evidence>
<dbReference type="Proteomes" id="UP000294292">
    <property type="component" value="Chromosome"/>
</dbReference>
<dbReference type="OrthoDB" id="53505at2"/>
<reference evidence="1 2" key="1">
    <citation type="submission" date="2019-03" db="EMBL/GenBank/DDBJ databases">
        <title>Complete genome sequence of Paenisporosarcina antarctica CGMCC 1.6503T.</title>
        <authorList>
            <person name="Rong J.-C."/>
            <person name="Chi N.-Y."/>
            <person name="Zhang Q.-F."/>
        </authorList>
    </citation>
    <scope>NUCLEOTIDE SEQUENCE [LARGE SCALE GENOMIC DNA]</scope>
    <source>
        <strain evidence="1 2">CGMCC 1.6503</strain>
    </source>
</reference>
<evidence type="ECO:0008006" key="3">
    <source>
        <dbReference type="Google" id="ProtNLM"/>
    </source>
</evidence>
<proteinExistence type="predicted"/>
<evidence type="ECO:0000313" key="2">
    <source>
        <dbReference type="Proteomes" id="UP000294292"/>
    </source>
</evidence>
<dbReference type="RefSeq" id="WP_134210612.1">
    <property type="nucleotide sequence ID" value="NZ_CP038015.1"/>
</dbReference>
<gene>
    <name evidence="1" type="ORF">E2636_13190</name>
</gene>
<dbReference type="InterPro" id="IPR029058">
    <property type="entry name" value="AB_hydrolase_fold"/>
</dbReference>
<dbReference type="KEGG" id="panc:E2636_13190"/>
<name>A0A4P7A094_9BACL</name>
<dbReference type="AlphaFoldDB" id="A0A4P7A094"/>
<organism evidence="1 2">
    <name type="scientific">Paenisporosarcina antarctica</name>
    <dbReference type="NCBI Taxonomy" id="417367"/>
    <lineage>
        <taxon>Bacteria</taxon>
        <taxon>Bacillati</taxon>
        <taxon>Bacillota</taxon>
        <taxon>Bacilli</taxon>
        <taxon>Bacillales</taxon>
        <taxon>Caryophanaceae</taxon>
        <taxon>Paenisporosarcina</taxon>
    </lineage>
</organism>
<sequence>MASKKSDFISTENGISEINSIKIGGINQSILIQGEDSAKPILLFLHGGPSLPLPGVSSRGSNYTIVTNTKELVKHFIVVFWDQRGTGEVLS</sequence>
<dbReference type="Gene3D" id="3.40.50.1820">
    <property type="entry name" value="alpha/beta hydrolase"/>
    <property type="match status" value="1"/>
</dbReference>
<protein>
    <recommendedName>
        <fullName evidence="3">Alpha/beta hydrolase</fullName>
    </recommendedName>
</protein>
<keyword evidence="2" id="KW-1185">Reference proteome</keyword>
<dbReference type="SUPFAM" id="SSF53474">
    <property type="entry name" value="alpha/beta-Hydrolases"/>
    <property type="match status" value="1"/>
</dbReference>